<evidence type="ECO:0000313" key="3">
    <source>
        <dbReference type="EMBL" id="SDF96328.1"/>
    </source>
</evidence>
<evidence type="ECO:0000256" key="1">
    <source>
        <dbReference type="SAM" id="Coils"/>
    </source>
</evidence>
<keyword evidence="2" id="KW-0472">Membrane</keyword>
<dbReference type="OrthoDB" id="6174570at2"/>
<feature type="coiled-coil region" evidence="1">
    <location>
        <begin position="91"/>
        <end position="166"/>
    </location>
</feature>
<accession>A0A1G7QCX9</accession>
<keyword evidence="4" id="KW-1185">Reference proteome</keyword>
<feature type="transmembrane region" description="Helical" evidence="2">
    <location>
        <begin position="35"/>
        <end position="56"/>
    </location>
</feature>
<gene>
    <name evidence="3" type="ORF">SAMN05216571_103207</name>
</gene>
<sequence length="282" mass="31124">MAERPEEERLTHIVPDVNASLGGQARYAPPAPRLWPLWCLMLLLAGALGGFGYLAWQEHISLKQDFRQLQGQLSNVHARFDGLDANRGGNVERLENALDALGEEQGQLVQRLNEQENQLADFRETLSGSDDSEAMIARLNAQAERQDNLQAAQEATRASLDALESNGDDARAALAARLDVIEGDTTTLSDRLDEVAAKLSQTEQRQSAQEVVSASLMSSTRSLETDQDALTERLDELATGRDEAVTSREALIERLDDYRAQLTELRQSQLAISAQLESLETR</sequence>
<dbReference type="AlphaFoldDB" id="A0A1G7QCX9"/>
<keyword evidence="2" id="KW-1133">Transmembrane helix</keyword>
<reference evidence="3 4" key="1">
    <citation type="submission" date="2016-10" db="EMBL/GenBank/DDBJ databases">
        <authorList>
            <person name="de Groot N.N."/>
        </authorList>
    </citation>
    <scope>NUCLEOTIDE SEQUENCE [LARGE SCALE GENOMIC DNA]</scope>
    <source>
        <strain evidence="3 4">BH539</strain>
    </source>
</reference>
<feature type="coiled-coil region" evidence="1">
    <location>
        <begin position="241"/>
        <end position="268"/>
    </location>
</feature>
<evidence type="ECO:0000256" key="2">
    <source>
        <dbReference type="SAM" id="Phobius"/>
    </source>
</evidence>
<protein>
    <submittedName>
        <fullName evidence="3">Uncharacterized protein</fullName>
    </submittedName>
</protein>
<dbReference type="EMBL" id="FNCI01000003">
    <property type="protein sequence ID" value="SDF96328.1"/>
    <property type="molecule type" value="Genomic_DNA"/>
</dbReference>
<dbReference type="STRING" id="284577.SAMN05216571_103207"/>
<evidence type="ECO:0000313" key="4">
    <source>
        <dbReference type="Proteomes" id="UP000198641"/>
    </source>
</evidence>
<keyword evidence="1" id="KW-0175">Coiled coil</keyword>
<dbReference type="Gene3D" id="1.10.287.1490">
    <property type="match status" value="1"/>
</dbReference>
<dbReference type="Proteomes" id="UP000198641">
    <property type="component" value="Unassembled WGS sequence"/>
</dbReference>
<keyword evidence="2" id="KW-0812">Transmembrane</keyword>
<proteinExistence type="predicted"/>
<name>A0A1G7QCX9_9GAMM</name>
<organism evidence="3 4">
    <name type="scientific">Onishia taeanensis</name>
    <dbReference type="NCBI Taxonomy" id="284577"/>
    <lineage>
        <taxon>Bacteria</taxon>
        <taxon>Pseudomonadati</taxon>
        <taxon>Pseudomonadota</taxon>
        <taxon>Gammaproteobacteria</taxon>
        <taxon>Oceanospirillales</taxon>
        <taxon>Halomonadaceae</taxon>
        <taxon>Onishia</taxon>
    </lineage>
</organism>
<dbReference type="RefSeq" id="WP_092523992.1">
    <property type="nucleotide sequence ID" value="NZ_FNCI01000003.1"/>
</dbReference>